<dbReference type="SUPFAM" id="SSF103025">
    <property type="entry name" value="Folate-binding domain"/>
    <property type="match status" value="1"/>
</dbReference>
<keyword evidence="4" id="KW-0808">Transferase</keyword>
<dbReference type="InterPro" id="IPR006222">
    <property type="entry name" value="GCVT_N"/>
</dbReference>
<dbReference type="EC" id="2.1.1.269" evidence="4"/>
<evidence type="ECO:0000313" key="4">
    <source>
        <dbReference type="EMBL" id="OJI92919.1"/>
    </source>
</evidence>
<comment type="caution">
    <text evidence="4">The sequence shown here is derived from an EMBL/GenBank/DDBJ whole genome shotgun (WGS) entry which is preliminary data.</text>
</comment>
<dbReference type="InterPro" id="IPR013977">
    <property type="entry name" value="GcvT_C"/>
</dbReference>
<dbReference type="SUPFAM" id="SSF101790">
    <property type="entry name" value="Aminomethyltransferase beta-barrel domain"/>
    <property type="match status" value="1"/>
</dbReference>
<dbReference type="PANTHER" id="PTHR43757:SF2">
    <property type="entry name" value="AMINOMETHYLTRANSFERASE, MITOCHONDRIAL"/>
    <property type="match status" value="1"/>
</dbReference>
<proteinExistence type="predicted"/>
<dbReference type="Proteomes" id="UP000184514">
    <property type="component" value="Unassembled WGS sequence"/>
</dbReference>
<evidence type="ECO:0000259" key="2">
    <source>
        <dbReference type="Pfam" id="PF01571"/>
    </source>
</evidence>
<evidence type="ECO:0000256" key="1">
    <source>
        <dbReference type="PIRSR" id="PIRSR006487-1"/>
    </source>
</evidence>
<organism evidence="4 5">
    <name type="scientific">Planktotalea frisia</name>
    <dbReference type="NCBI Taxonomy" id="696762"/>
    <lineage>
        <taxon>Bacteria</taxon>
        <taxon>Pseudomonadati</taxon>
        <taxon>Pseudomonadota</taxon>
        <taxon>Alphaproteobacteria</taxon>
        <taxon>Rhodobacterales</taxon>
        <taxon>Paracoccaceae</taxon>
        <taxon>Planktotalea</taxon>
    </lineage>
</organism>
<dbReference type="EMBL" id="MLCB01000161">
    <property type="protein sequence ID" value="OJI92919.1"/>
    <property type="molecule type" value="Genomic_DNA"/>
</dbReference>
<dbReference type="STRING" id="696762.PFRI_28630"/>
<evidence type="ECO:0000259" key="3">
    <source>
        <dbReference type="Pfam" id="PF08669"/>
    </source>
</evidence>
<dbReference type="RefSeq" id="WP_072631390.1">
    <property type="nucleotide sequence ID" value="NZ_MLCB01000161.1"/>
</dbReference>
<dbReference type="Gene3D" id="3.30.1360.120">
    <property type="entry name" value="Probable tRNA modification gtpase trme, domain 1"/>
    <property type="match status" value="1"/>
</dbReference>
<dbReference type="InterPro" id="IPR028896">
    <property type="entry name" value="GcvT/YgfZ/DmdA"/>
</dbReference>
<dbReference type="Pfam" id="PF08669">
    <property type="entry name" value="GCV_T_C"/>
    <property type="match status" value="1"/>
</dbReference>
<feature type="binding site" evidence="1">
    <location>
        <position position="203"/>
    </location>
    <ligand>
        <name>substrate</name>
    </ligand>
</feature>
<gene>
    <name evidence="4" type="primary">dmdA_1</name>
    <name evidence="4" type="ORF">PFRI_28630</name>
</gene>
<feature type="domain" description="GCVT N-terminal" evidence="2">
    <location>
        <begin position="17"/>
        <end position="266"/>
    </location>
</feature>
<dbReference type="Pfam" id="PF01571">
    <property type="entry name" value="GCV_T"/>
    <property type="match status" value="1"/>
</dbReference>
<feature type="domain" description="Aminomethyltransferase C-terminal" evidence="3">
    <location>
        <begin position="290"/>
        <end position="359"/>
    </location>
</feature>
<accession>A0A1L9NUJ2</accession>
<keyword evidence="5" id="KW-1185">Reference proteome</keyword>
<dbReference type="InterPro" id="IPR027266">
    <property type="entry name" value="TrmE/GcvT-like"/>
</dbReference>
<dbReference type="OrthoDB" id="9772660at2"/>
<protein>
    <submittedName>
        <fullName evidence="4">Dimethylsulfonioproprionate demethylase DmdA</fullName>
        <ecNumber evidence="4">2.1.1.269</ecNumber>
    </submittedName>
</protein>
<dbReference type="PANTHER" id="PTHR43757">
    <property type="entry name" value="AMINOMETHYLTRANSFERASE"/>
    <property type="match status" value="1"/>
</dbReference>
<keyword evidence="4" id="KW-0489">Methyltransferase</keyword>
<dbReference type="InterPro" id="IPR029043">
    <property type="entry name" value="GcvT/YgfZ_C"/>
</dbReference>
<dbReference type="AlphaFoldDB" id="A0A1L9NUJ2"/>
<reference evidence="4 5" key="1">
    <citation type="submission" date="2016-10" db="EMBL/GenBank/DDBJ databases">
        <title>Genome sequence of Planktotalea frisia SH6-1.</title>
        <authorList>
            <person name="Poehlein A."/>
            <person name="Bakenhus I."/>
            <person name="Voget S."/>
            <person name="Brinkhoff T."/>
            <person name="Simon M."/>
        </authorList>
    </citation>
    <scope>NUCLEOTIDE SEQUENCE [LARGE SCALE GENOMIC DNA]</scope>
    <source>
        <strain evidence="4 5">SH6-1</strain>
    </source>
</reference>
<dbReference type="GO" id="GO:0032259">
    <property type="term" value="P:methylation"/>
    <property type="evidence" value="ECO:0007669"/>
    <property type="project" value="UniProtKB-KW"/>
</dbReference>
<dbReference type="PIRSF" id="PIRSF006487">
    <property type="entry name" value="GcvT"/>
    <property type="match status" value="1"/>
</dbReference>
<name>A0A1L9NUJ2_9RHOB</name>
<sequence>MDGLNMSRRIRRTPYTDRVEQNGVRGFSVVNHMLLPKAFQPTLEEDYWHLRAHVQIWDVSCQRQVQIAGPDAAALVQLMTPRNIARAKIGDCFYIPIIDAQGGMINDPVMLKLAEDRFWLSIADSDVLLYAMGLALGRGQDVAVSEPDVSPLAVQGPKAEDLLAELFGAHIRDVGFFKYGWVDFQGTRQLIARSGYSRQGGFEIYLEGGHLGTALWDTIWDAGQAHNITPGCPNLIERIEGGLLSYGNEFTRENNPFEIGHGKFCVTDGSIDYIGRKALQDIAAKGVTREMRGVTFDGGHCPTCSKPWPVMVGNKRVGQITSAIWSPRLKCNVGQSMIDRAFWDAGQAVTVQVQDGSVSNGIVTTLPMC</sequence>
<dbReference type="GO" id="GO:0008168">
    <property type="term" value="F:methyltransferase activity"/>
    <property type="evidence" value="ECO:0007669"/>
    <property type="project" value="UniProtKB-KW"/>
</dbReference>
<evidence type="ECO:0000313" key="5">
    <source>
        <dbReference type="Proteomes" id="UP000184514"/>
    </source>
</evidence>
<dbReference type="NCBIfam" id="NF009133">
    <property type="entry name" value="PRK12486.1"/>
    <property type="match status" value="1"/>
</dbReference>